<dbReference type="Proteomes" id="UP000316806">
    <property type="component" value="Chromosome"/>
</dbReference>
<dbReference type="RefSeq" id="WP_144003981.1">
    <property type="nucleotide sequence ID" value="NZ_CP040916.1"/>
</dbReference>
<reference evidence="2 3" key="1">
    <citation type="journal article" date="2019" name="J. Ind. Microbiol. Biotechnol.">
        <title>The complete genomic sequence of Streptomyces spectabilis NRRL-2792 and identification of secondary metabolite biosynthetic gene clusters.</title>
        <authorList>
            <person name="Sinha A."/>
            <person name="Phillips-Salemka S."/>
            <person name="Niraula T.A."/>
            <person name="Short K.A."/>
            <person name="Niraula N.P."/>
        </authorList>
    </citation>
    <scope>NUCLEOTIDE SEQUENCE [LARGE SCALE GENOMIC DNA]</scope>
    <source>
        <strain evidence="2 3">NRRL 2792</strain>
    </source>
</reference>
<sequence length="99" mass="10701">MSMIQSGKLTMDSSHSTETQGGKTDTFKQVTYPTPFPAGTDVVVQVTVQTFNGPETPGVRLHDVTRTGFKIRFNEIYGGGVTADGKHTTETVGWTAYTV</sequence>
<evidence type="ECO:0008006" key="4">
    <source>
        <dbReference type="Google" id="ProtNLM"/>
    </source>
</evidence>
<name>A0A516R916_STRST</name>
<evidence type="ECO:0000256" key="1">
    <source>
        <dbReference type="SAM" id="MobiDB-lite"/>
    </source>
</evidence>
<proteinExistence type="predicted"/>
<evidence type="ECO:0000313" key="3">
    <source>
        <dbReference type="Proteomes" id="UP000316806"/>
    </source>
</evidence>
<feature type="region of interest" description="Disordered" evidence="1">
    <location>
        <begin position="1"/>
        <end position="31"/>
    </location>
</feature>
<gene>
    <name evidence="2" type="ORF">FH965_17295</name>
</gene>
<dbReference type="Gene3D" id="2.60.40.2080">
    <property type="match status" value="1"/>
</dbReference>
<evidence type="ECO:0000313" key="2">
    <source>
        <dbReference type="EMBL" id="QDQ12114.1"/>
    </source>
</evidence>
<protein>
    <recommendedName>
        <fullName evidence="4">H-type lectin domain-containing protein</fullName>
    </recommendedName>
</protein>
<organism evidence="2 3">
    <name type="scientific">Streptomyces spectabilis</name>
    <dbReference type="NCBI Taxonomy" id="68270"/>
    <lineage>
        <taxon>Bacteria</taxon>
        <taxon>Bacillati</taxon>
        <taxon>Actinomycetota</taxon>
        <taxon>Actinomycetes</taxon>
        <taxon>Kitasatosporales</taxon>
        <taxon>Streptomycetaceae</taxon>
        <taxon>Streptomyces</taxon>
    </lineage>
</organism>
<dbReference type="AlphaFoldDB" id="A0A516R916"/>
<dbReference type="InterPro" id="IPR037221">
    <property type="entry name" value="H-type_lectin_dom_sf"/>
</dbReference>
<dbReference type="EMBL" id="CP040916">
    <property type="protein sequence ID" value="QDQ12114.1"/>
    <property type="molecule type" value="Genomic_DNA"/>
</dbReference>
<accession>A0A516R916</accession>